<feature type="binding site" evidence="6">
    <location>
        <position position="86"/>
    </location>
    <ligand>
        <name>carbamoyl phosphate</name>
        <dbReference type="ChEBI" id="CHEBI:58228"/>
    </ligand>
</feature>
<dbReference type="InterPro" id="IPR002292">
    <property type="entry name" value="Orn/put_carbamltrans"/>
</dbReference>
<dbReference type="AlphaFoldDB" id="A0A0M2UXQ2"/>
<dbReference type="Proteomes" id="UP000034954">
    <property type="component" value="Unassembled WGS sequence"/>
</dbReference>
<dbReference type="Pfam" id="PF02729">
    <property type="entry name" value="OTCace_N"/>
    <property type="match status" value="1"/>
</dbReference>
<evidence type="ECO:0000256" key="5">
    <source>
        <dbReference type="ARBA" id="ARBA00048772"/>
    </source>
</evidence>
<comment type="subcellular location">
    <subcellularLocation>
        <location evidence="6">Cytoplasm</location>
    </subcellularLocation>
</comment>
<dbReference type="FunFam" id="3.40.50.1370:FF:000008">
    <property type="entry name" value="Ornithine carbamoyltransferase"/>
    <property type="match status" value="1"/>
</dbReference>
<evidence type="ECO:0000256" key="4">
    <source>
        <dbReference type="ARBA" id="ARBA00022679"/>
    </source>
</evidence>
<feature type="binding site" evidence="6">
    <location>
        <position position="168"/>
    </location>
    <ligand>
        <name>L-ornithine</name>
        <dbReference type="ChEBI" id="CHEBI:46911"/>
    </ligand>
</feature>
<feature type="binding site" evidence="6">
    <location>
        <position position="110"/>
    </location>
    <ligand>
        <name>carbamoyl phosphate</name>
        <dbReference type="ChEBI" id="CHEBI:58228"/>
    </ligand>
</feature>
<dbReference type="InterPro" id="IPR006131">
    <property type="entry name" value="Asp_carbamoyltransf_Asp/Orn-bd"/>
</dbReference>
<dbReference type="PATRIC" id="fig|380242.3.peg.842"/>
<comment type="catalytic activity">
    <reaction evidence="5 6">
        <text>carbamoyl phosphate + L-ornithine = L-citrulline + phosphate + H(+)</text>
        <dbReference type="Rhea" id="RHEA:19513"/>
        <dbReference type="ChEBI" id="CHEBI:15378"/>
        <dbReference type="ChEBI" id="CHEBI:43474"/>
        <dbReference type="ChEBI" id="CHEBI:46911"/>
        <dbReference type="ChEBI" id="CHEBI:57743"/>
        <dbReference type="ChEBI" id="CHEBI:58228"/>
        <dbReference type="EC" id="2.1.3.3"/>
    </reaction>
</comment>
<dbReference type="GO" id="GO:0005737">
    <property type="term" value="C:cytoplasm"/>
    <property type="evidence" value="ECO:0007669"/>
    <property type="project" value="UniProtKB-SubCell"/>
</dbReference>
<proteinExistence type="inferred from homology"/>
<evidence type="ECO:0000259" key="8">
    <source>
        <dbReference type="Pfam" id="PF02729"/>
    </source>
</evidence>
<dbReference type="PANTHER" id="PTHR45753">
    <property type="entry name" value="ORNITHINE CARBAMOYLTRANSFERASE, MITOCHONDRIAL"/>
    <property type="match status" value="1"/>
</dbReference>
<sequence length="313" mass="35351">MYERMPMKCKDLISIADLLPSDIEEIFTVTRELKEWHAKGYDEKCLNGKILGMIFEKSSMRTRVSFEVAMVQLGGHAIYLTQGDINLGKREAVKDGARVLSRYVDGIVIRTFGQETIQELARYATVPVINALSDYLHPCQALTDMYTIKEKFGTYTNVKIAYIGDGNNVARSLAQICAKLGIHFYVASPKGYELSSEFLAKAKQMAEGYDVIHLSHDPKEVAKNAQVLYTDTWVSMGQEAEKAVRQQAFRDFQINNDIVKLAKNDVKVMHCLPAHRGEEITDDVLDGPNSIVYDQAENRLHVEKALLKLLLRK</sequence>
<dbReference type="GO" id="GO:0004585">
    <property type="term" value="F:ornithine carbamoyltransferase activity"/>
    <property type="evidence" value="ECO:0007669"/>
    <property type="project" value="UniProtKB-UniRule"/>
</dbReference>
<dbReference type="PRINTS" id="PR00100">
    <property type="entry name" value="AOTCASE"/>
</dbReference>
<gene>
    <name evidence="9" type="ORF">BROFUL_00663</name>
</gene>
<evidence type="ECO:0000259" key="7">
    <source>
        <dbReference type="Pfam" id="PF00185"/>
    </source>
</evidence>
<dbReference type="HAMAP" id="MF_01109">
    <property type="entry name" value="OTCase"/>
    <property type="match status" value="1"/>
</dbReference>
<comment type="caution">
    <text evidence="6">Lacks conserved residue(s) required for the propagation of feature annotation.</text>
</comment>
<organism evidence="9 10">
    <name type="scientific">Candidatus Brocadia fulgida</name>
    <dbReference type="NCBI Taxonomy" id="380242"/>
    <lineage>
        <taxon>Bacteria</taxon>
        <taxon>Pseudomonadati</taxon>
        <taxon>Planctomycetota</taxon>
        <taxon>Candidatus Brocadiia</taxon>
        <taxon>Candidatus Brocadiales</taxon>
        <taxon>Candidatus Brocadiaceae</taxon>
        <taxon>Candidatus Brocadia</taxon>
    </lineage>
</organism>
<dbReference type="EC" id="2.1.3.3" evidence="3 6"/>
<dbReference type="NCBIfam" id="TIGR00658">
    <property type="entry name" value="orni_carb_tr"/>
    <property type="match status" value="1"/>
</dbReference>
<comment type="caution">
    <text evidence="9">The sequence shown here is derived from an EMBL/GenBank/DDBJ whole genome shotgun (WGS) entry which is preliminary data.</text>
</comment>
<feature type="binding site" evidence="6">
    <location>
        <position position="231"/>
    </location>
    <ligand>
        <name>L-ornithine</name>
        <dbReference type="ChEBI" id="CHEBI:46911"/>
    </ligand>
</feature>
<evidence type="ECO:0000313" key="9">
    <source>
        <dbReference type="EMBL" id="KKO20627.1"/>
    </source>
</evidence>
<dbReference type="InterPro" id="IPR006132">
    <property type="entry name" value="Asp/Orn_carbamoyltranf_P-bd"/>
</dbReference>
<dbReference type="InterPro" id="IPR006130">
    <property type="entry name" value="Asp/Orn_carbamoylTrfase"/>
</dbReference>
<feature type="binding site" evidence="6">
    <location>
        <begin position="271"/>
        <end position="272"/>
    </location>
    <ligand>
        <name>carbamoyl phosphate</name>
        <dbReference type="ChEBI" id="CHEBI:58228"/>
    </ligand>
</feature>
<feature type="domain" description="Aspartate/ornithine carbamoyltransferase carbamoyl-P binding" evidence="8">
    <location>
        <begin position="10"/>
        <end position="150"/>
    </location>
</feature>
<reference evidence="9 10" key="1">
    <citation type="journal article" date="2013" name="BMC Microbiol.">
        <title>Identification of the type II cytochrome c maturation pathway in anammox bacteria by comparative genomics.</title>
        <authorList>
            <person name="Ferousi C."/>
            <person name="Speth D.R."/>
            <person name="Reimann J."/>
            <person name="Op den Camp H.J."/>
            <person name="Allen J.W."/>
            <person name="Keltjens J.T."/>
            <person name="Jetten M.S."/>
        </authorList>
    </citation>
    <scope>NUCLEOTIDE SEQUENCE [LARGE SCALE GENOMIC DNA]</scope>
    <source>
        <strain evidence="9">RU1</strain>
    </source>
</reference>
<dbReference type="Pfam" id="PF00185">
    <property type="entry name" value="OTCace"/>
    <property type="match status" value="1"/>
</dbReference>
<protein>
    <recommendedName>
        <fullName evidence="3 6">Ornithine carbamoyltransferase</fullName>
        <shortName evidence="6">OTCase</shortName>
        <ecNumber evidence="3 6">2.1.3.3</ecNumber>
    </recommendedName>
</protein>
<comment type="pathway">
    <text evidence="1">Amino-acid biosynthesis; L-arginine biosynthesis; L-arginine from L-ornithine and carbamoyl phosphate: step 1/3.</text>
</comment>
<dbReference type="SUPFAM" id="SSF53671">
    <property type="entry name" value="Aspartate/ornithine carbamoyltransferase"/>
    <property type="match status" value="1"/>
</dbReference>
<dbReference type="Gene3D" id="3.40.50.1370">
    <property type="entry name" value="Aspartate/ornithine carbamoyltransferase"/>
    <property type="match status" value="2"/>
</dbReference>
<accession>A0A0M2UXQ2</accession>
<dbReference type="PANTHER" id="PTHR45753:SF3">
    <property type="entry name" value="ORNITHINE TRANSCARBAMYLASE, MITOCHONDRIAL"/>
    <property type="match status" value="1"/>
</dbReference>
<dbReference type="GO" id="GO:0016597">
    <property type="term" value="F:amino acid binding"/>
    <property type="evidence" value="ECO:0007669"/>
    <property type="project" value="InterPro"/>
</dbReference>
<dbReference type="InterPro" id="IPR036901">
    <property type="entry name" value="Asp/Orn_carbamoylTrfase_sf"/>
</dbReference>
<keyword evidence="6" id="KW-0963">Cytoplasm</keyword>
<evidence type="ECO:0000256" key="2">
    <source>
        <dbReference type="ARBA" id="ARBA00007805"/>
    </source>
</evidence>
<keyword evidence="10" id="KW-1185">Reference proteome</keyword>
<evidence type="ECO:0000313" key="10">
    <source>
        <dbReference type="Proteomes" id="UP000034954"/>
    </source>
</evidence>
<dbReference type="EMBL" id="LAQJ01000087">
    <property type="protein sequence ID" value="KKO20627.1"/>
    <property type="molecule type" value="Genomic_DNA"/>
</dbReference>
<feature type="binding site" evidence="6">
    <location>
        <begin position="235"/>
        <end position="236"/>
    </location>
    <ligand>
        <name>L-ornithine</name>
        <dbReference type="ChEBI" id="CHEBI:46911"/>
    </ligand>
</feature>
<feature type="binding site" evidence="6">
    <location>
        <begin position="137"/>
        <end position="140"/>
    </location>
    <ligand>
        <name>carbamoyl phosphate</name>
        <dbReference type="ChEBI" id="CHEBI:58228"/>
    </ligand>
</feature>
<feature type="binding site" evidence="6">
    <location>
        <position position="299"/>
    </location>
    <ligand>
        <name>carbamoyl phosphate</name>
        <dbReference type="ChEBI" id="CHEBI:58228"/>
    </ligand>
</feature>
<comment type="similarity">
    <text evidence="2 6">Belongs to the aspartate/ornithine carbamoyltransferase superfamily. OTCase family.</text>
</comment>
<feature type="domain" description="Aspartate/ornithine carbamoyltransferase Asp/Orn-binding" evidence="7">
    <location>
        <begin position="157"/>
        <end position="309"/>
    </location>
</feature>
<evidence type="ECO:0000256" key="3">
    <source>
        <dbReference type="ARBA" id="ARBA00013007"/>
    </source>
</evidence>
<dbReference type="GO" id="GO:0042450">
    <property type="term" value="P:L-arginine biosynthetic process via ornithine"/>
    <property type="evidence" value="ECO:0007669"/>
    <property type="project" value="UniProtKB-UniRule"/>
</dbReference>
<evidence type="ECO:0000256" key="6">
    <source>
        <dbReference type="HAMAP-Rule" id="MF_01109"/>
    </source>
</evidence>
<dbReference type="GO" id="GO:0019240">
    <property type="term" value="P:citrulline biosynthetic process"/>
    <property type="evidence" value="ECO:0007669"/>
    <property type="project" value="TreeGrafter"/>
</dbReference>
<dbReference type="InterPro" id="IPR024904">
    <property type="entry name" value="OTCase_ArgI"/>
</dbReference>
<dbReference type="NCBIfam" id="NF001986">
    <property type="entry name" value="PRK00779.1"/>
    <property type="match status" value="1"/>
</dbReference>
<evidence type="ECO:0000256" key="1">
    <source>
        <dbReference type="ARBA" id="ARBA00004975"/>
    </source>
</evidence>
<keyword evidence="4 6" id="KW-0808">Transferase</keyword>
<name>A0A0M2UXQ2_9BACT</name>
<dbReference type="PRINTS" id="PR00102">
    <property type="entry name" value="OTCASE"/>
</dbReference>